<proteinExistence type="predicted"/>
<dbReference type="Pfam" id="PF20315">
    <property type="entry name" value="DUF6611"/>
    <property type="match status" value="1"/>
</dbReference>
<evidence type="ECO:0000313" key="2">
    <source>
        <dbReference type="EMBL" id="NIH56704.1"/>
    </source>
</evidence>
<keyword evidence="1" id="KW-1133">Transmembrane helix</keyword>
<reference evidence="2 3" key="1">
    <citation type="submission" date="2020-02" db="EMBL/GenBank/DDBJ databases">
        <title>Sequencing the genomes of 1000 actinobacteria strains.</title>
        <authorList>
            <person name="Klenk H.-P."/>
        </authorList>
    </citation>
    <scope>NUCLEOTIDE SEQUENCE [LARGE SCALE GENOMIC DNA]</scope>
    <source>
        <strain evidence="2 3">DSM 19609</strain>
    </source>
</reference>
<name>A0ABX0SE91_9ACTN</name>
<accession>A0ABX0SE91</accession>
<keyword evidence="3" id="KW-1185">Reference proteome</keyword>
<dbReference type="Proteomes" id="UP000749311">
    <property type="component" value="Unassembled WGS sequence"/>
</dbReference>
<organism evidence="2 3">
    <name type="scientific">Brooklawnia cerclae</name>
    <dbReference type="NCBI Taxonomy" id="349934"/>
    <lineage>
        <taxon>Bacteria</taxon>
        <taxon>Bacillati</taxon>
        <taxon>Actinomycetota</taxon>
        <taxon>Actinomycetes</taxon>
        <taxon>Propionibacteriales</taxon>
        <taxon>Propionibacteriaceae</taxon>
        <taxon>Brooklawnia</taxon>
    </lineage>
</organism>
<feature type="transmembrane region" description="Helical" evidence="1">
    <location>
        <begin position="65"/>
        <end position="83"/>
    </location>
</feature>
<gene>
    <name evidence="2" type="ORF">FB473_001349</name>
</gene>
<dbReference type="EMBL" id="JAAMOZ010000001">
    <property type="protein sequence ID" value="NIH56704.1"/>
    <property type="molecule type" value="Genomic_DNA"/>
</dbReference>
<feature type="transmembrane region" description="Helical" evidence="1">
    <location>
        <begin position="89"/>
        <end position="107"/>
    </location>
</feature>
<comment type="caution">
    <text evidence="2">The sequence shown here is derived from an EMBL/GenBank/DDBJ whole genome shotgun (WGS) entry which is preliminary data.</text>
</comment>
<sequence length="134" mass="14213">MGIAKLDPPEATQWASRFECIVTGDQPWGWSRATGACHGVYVREIEVYPPGTGVGQRWLLAVDRVAPAIGGLIGLAVALVLGADGLAGFGFAVAAAGAFTALTHWLTRRIRRRVGRIGVVRSVPRDAPGIGRRQ</sequence>
<keyword evidence="1" id="KW-0812">Transmembrane</keyword>
<protein>
    <submittedName>
        <fullName evidence="2">VIT1/CCC1 family predicted Fe2+/Mn2+ transporter</fullName>
    </submittedName>
</protein>
<dbReference type="RefSeq" id="WP_376837202.1">
    <property type="nucleotide sequence ID" value="NZ_BAAAOO010000015.1"/>
</dbReference>
<evidence type="ECO:0000313" key="3">
    <source>
        <dbReference type="Proteomes" id="UP000749311"/>
    </source>
</evidence>
<keyword evidence="1" id="KW-0472">Membrane</keyword>
<evidence type="ECO:0000256" key="1">
    <source>
        <dbReference type="SAM" id="Phobius"/>
    </source>
</evidence>
<dbReference type="InterPro" id="IPR046719">
    <property type="entry name" value="DUF6611"/>
</dbReference>